<accession>A0A2S6IAD6</accession>
<dbReference type="Proteomes" id="UP000237662">
    <property type="component" value="Unassembled WGS sequence"/>
</dbReference>
<dbReference type="RefSeq" id="WP_104419005.1">
    <property type="nucleotide sequence ID" value="NZ_PTJC01000005.1"/>
</dbReference>
<evidence type="ECO:0000313" key="4">
    <source>
        <dbReference type="Proteomes" id="UP000237662"/>
    </source>
</evidence>
<feature type="domain" description="Activator of Hsp90 ATPase homologue 1/2-like C-terminal" evidence="2">
    <location>
        <begin position="13"/>
        <end position="136"/>
    </location>
</feature>
<dbReference type="InterPro" id="IPR023393">
    <property type="entry name" value="START-like_dom_sf"/>
</dbReference>
<dbReference type="Gene3D" id="3.30.530.20">
    <property type="match status" value="1"/>
</dbReference>
<dbReference type="OrthoDB" id="384974at2"/>
<dbReference type="Pfam" id="PF08327">
    <property type="entry name" value="AHSA1"/>
    <property type="match status" value="1"/>
</dbReference>
<organism evidence="3 4">
    <name type="scientific">Neolewinella xylanilytica</name>
    <dbReference type="NCBI Taxonomy" id="1514080"/>
    <lineage>
        <taxon>Bacteria</taxon>
        <taxon>Pseudomonadati</taxon>
        <taxon>Bacteroidota</taxon>
        <taxon>Saprospiria</taxon>
        <taxon>Saprospirales</taxon>
        <taxon>Lewinellaceae</taxon>
        <taxon>Neolewinella</taxon>
    </lineage>
</organism>
<comment type="similarity">
    <text evidence="1">Belongs to the AHA1 family.</text>
</comment>
<dbReference type="SUPFAM" id="SSF55961">
    <property type="entry name" value="Bet v1-like"/>
    <property type="match status" value="1"/>
</dbReference>
<dbReference type="InterPro" id="IPR013538">
    <property type="entry name" value="ASHA1/2-like_C"/>
</dbReference>
<evidence type="ECO:0000256" key="1">
    <source>
        <dbReference type="ARBA" id="ARBA00006817"/>
    </source>
</evidence>
<proteinExistence type="inferred from homology"/>
<keyword evidence="4" id="KW-1185">Reference proteome</keyword>
<sequence length="143" mass="16376">MAENTITVQTDVDAPRPETWHYYTESEHVINWNFASEDWHCPKAVNDLSVGGEFIITMAAKDGSMEFDMEGVYDRVEPDEHIAYTLSNGRRVTVDFEAKGKKTHVRVTFDPEPGEERDPQQRGWQAILENFRRYAESQHGAAA</sequence>
<gene>
    <name evidence="3" type="ORF">CLV84_1427</name>
</gene>
<evidence type="ECO:0000313" key="3">
    <source>
        <dbReference type="EMBL" id="PPK88460.1"/>
    </source>
</evidence>
<comment type="caution">
    <text evidence="3">The sequence shown here is derived from an EMBL/GenBank/DDBJ whole genome shotgun (WGS) entry which is preliminary data.</text>
</comment>
<reference evidence="3 4" key="1">
    <citation type="submission" date="2018-02" db="EMBL/GenBank/DDBJ databases">
        <title>Genomic Encyclopedia of Archaeal and Bacterial Type Strains, Phase II (KMG-II): from individual species to whole genera.</title>
        <authorList>
            <person name="Goeker M."/>
        </authorList>
    </citation>
    <scope>NUCLEOTIDE SEQUENCE [LARGE SCALE GENOMIC DNA]</scope>
    <source>
        <strain evidence="3 4">DSM 29526</strain>
    </source>
</reference>
<name>A0A2S6IAD6_9BACT</name>
<dbReference type="AlphaFoldDB" id="A0A2S6IAD6"/>
<evidence type="ECO:0000259" key="2">
    <source>
        <dbReference type="Pfam" id="PF08327"/>
    </source>
</evidence>
<dbReference type="EMBL" id="PTJC01000005">
    <property type="protein sequence ID" value="PPK88460.1"/>
    <property type="molecule type" value="Genomic_DNA"/>
</dbReference>
<protein>
    <submittedName>
        <fullName evidence="3">Uncharacterized protein YndB with AHSA1/START domain</fullName>
    </submittedName>
</protein>